<reference evidence="9" key="2">
    <citation type="journal article" date="2018" name="DNA Res.">
        <title>Comparative genome and transcriptome analyses reveal adaptations to opportunistic infections in woody plant degrading pathogens of Botryosphaeriaceae.</title>
        <authorList>
            <person name="Yan J.Y."/>
            <person name="Zhao W.S."/>
            <person name="Chen Z."/>
            <person name="Xing Q.K."/>
            <person name="Zhang W."/>
            <person name="Chethana K.W.T."/>
            <person name="Xue M.F."/>
            <person name="Xu J.P."/>
            <person name="Phillips A.J.L."/>
            <person name="Wang Y."/>
            <person name="Liu J.H."/>
            <person name="Liu M."/>
            <person name="Zhou Y."/>
            <person name="Jayawardena R.S."/>
            <person name="Manawasinghe I.S."/>
            <person name="Huang J.B."/>
            <person name="Qiao G.H."/>
            <person name="Fu C.Y."/>
            <person name="Guo F.F."/>
            <person name="Dissanayake A.J."/>
            <person name="Peng Y.L."/>
            <person name="Hyde K.D."/>
            <person name="Li X.H."/>
        </authorList>
    </citation>
    <scope>NUCLEOTIDE SEQUENCE</scope>
    <source>
        <strain evidence="9">CSS-01s</strain>
    </source>
</reference>
<keyword evidence="3 6" id="KW-1133">Transmembrane helix</keyword>
<feature type="compositionally biased region" description="Basic and acidic residues" evidence="5">
    <location>
        <begin position="491"/>
        <end position="502"/>
    </location>
</feature>
<evidence type="ECO:0000259" key="8">
    <source>
        <dbReference type="PROSITE" id="PS51767"/>
    </source>
</evidence>
<evidence type="ECO:0000256" key="2">
    <source>
        <dbReference type="ARBA" id="ARBA00022692"/>
    </source>
</evidence>
<proteinExistence type="predicted"/>
<feature type="compositionally biased region" description="Low complexity" evidence="5">
    <location>
        <begin position="437"/>
        <end position="454"/>
    </location>
</feature>
<feature type="signal peptide" evidence="7">
    <location>
        <begin position="1"/>
        <end position="25"/>
    </location>
</feature>
<feature type="region of interest" description="Disordered" evidence="5">
    <location>
        <begin position="426"/>
        <end position="454"/>
    </location>
</feature>
<dbReference type="Gene3D" id="2.40.70.10">
    <property type="entry name" value="Acid Proteases"/>
    <property type="match status" value="2"/>
</dbReference>
<reference evidence="9" key="1">
    <citation type="submission" date="2016-08" db="EMBL/GenBank/DDBJ databases">
        <authorList>
            <person name="Yan J."/>
        </authorList>
    </citation>
    <scope>NUCLEOTIDE SEQUENCE</scope>
    <source>
        <strain evidence="9">CSS-01s</strain>
    </source>
</reference>
<comment type="subcellular location">
    <subcellularLocation>
        <location evidence="1">Membrane</location>
        <topology evidence="1">Single-pass membrane protein</topology>
    </subcellularLocation>
</comment>
<dbReference type="InterPro" id="IPR034164">
    <property type="entry name" value="Pepsin-like_dom"/>
</dbReference>
<organism evidence="9 10">
    <name type="scientific">Lasiodiplodia theobromae</name>
    <dbReference type="NCBI Taxonomy" id="45133"/>
    <lineage>
        <taxon>Eukaryota</taxon>
        <taxon>Fungi</taxon>
        <taxon>Dikarya</taxon>
        <taxon>Ascomycota</taxon>
        <taxon>Pezizomycotina</taxon>
        <taxon>Dothideomycetes</taxon>
        <taxon>Dothideomycetes incertae sedis</taxon>
        <taxon>Botryosphaeriales</taxon>
        <taxon>Botryosphaeriaceae</taxon>
        <taxon>Lasiodiplodia</taxon>
    </lineage>
</organism>
<gene>
    <name evidence="9" type="ORF">BFW01_g10309</name>
</gene>
<evidence type="ECO:0000256" key="6">
    <source>
        <dbReference type="SAM" id="Phobius"/>
    </source>
</evidence>
<name>A0A8H7MAL3_9PEZI</name>
<evidence type="ECO:0000256" key="1">
    <source>
        <dbReference type="ARBA" id="ARBA00004167"/>
    </source>
</evidence>
<dbReference type="Proteomes" id="UP000627934">
    <property type="component" value="Unassembled WGS sequence"/>
</dbReference>
<dbReference type="PANTHER" id="PTHR15549">
    <property type="entry name" value="PAIRED IMMUNOGLOBULIN-LIKE TYPE 2 RECEPTOR"/>
    <property type="match status" value="1"/>
</dbReference>
<dbReference type="AlphaFoldDB" id="A0A8H7MAL3"/>
<feature type="domain" description="Peptidase A1" evidence="8">
    <location>
        <begin position="56"/>
        <end position="418"/>
    </location>
</feature>
<dbReference type="GO" id="GO:0016020">
    <property type="term" value="C:membrane"/>
    <property type="evidence" value="ECO:0007669"/>
    <property type="project" value="UniProtKB-SubCell"/>
</dbReference>
<protein>
    <recommendedName>
        <fullName evidence="8">Peptidase A1 domain-containing protein</fullName>
    </recommendedName>
</protein>
<dbReference type="InterPro" id="IPR021109">
    <property type="entry name" value="Peptidase_aspartic_dom_sf"/>
</dbReference>
<keyword evidence="7" id="KW-0732">Signal</keyword>
<feature type="transmembrane region" description="Helical" evidence="6">
    <location>
        <begin position="457"/>
        <end position="482"/>
    </location>
</feature>
<evidence type="ECO:0000256" key="5">
    <source>
        <dbReference type="SAM" id="MobiDB-lite"/>
    </source>
</evidence>
<dbReference type="PROSITE" id="PS51767">
    <property type="entry name" value="PEPTIDASE_A1"/>
    <property type="match status" value="1"/>
</dbReference>
<dbReference type="InterPro" id="IPR051694">
    <property type="entry name" value="Immunoregulatory_rcpt-like"/>
</dbReference>
<accession>A0A8H7MAL3</accession>
<keyword evidence="2 6" id="KW-0812">Transmembrane</keyword>
<dbReference type="GO" id="GO:0071944">
    <property type="term" value="C:cell periphery"/>
    <property type="evidence" value="ECO:0007669"/>
    <property type="project" value="UniProtKB-ARBA"/>
</dbReference>
<evidence type="ECO:0000256" key="4">
    <source>
        <dbReference type="ARBA" id="ARBA00023136"/>
    </source>
</evidence>
<dbReference type="CDD" id="cd05471">
    <property type="entry name" value="pepsin_like"/>
    <property type="match status" value="1"/>
</dbReference>
<feature type="region of interest" description="Disordered" evidence="5">
    <location>
        <begin position="491"/>
        <end position="514"/>
    </location>
</feature>
<evidence type="ECO:0000256" key="7">
    <source>
        <dbReference type="SAM" id="SignalP"/>
    </source>
</evidence>
<dbReference type="Pfam" id="PF00026">
    <property type="entry name" value="Asp"/>
    <property type="match status" value="1"/>
</dbReference>
<dbReference type="InterPro" id="IPR033121">
    <property type="entry name" value="PEPTIDASE_A1"/>
</dbReference>
<feature type="region of interest" description="Disordered" evidence="5">
    <location>
        <begin position="586"/>
        <end position="610"/>
    </location>
</feature>
<keyword evidence="4 6" id="KW-0472">Membrane</keyword>
<comment type="caution">
    <text evidence="9">The sequence shown here is derived from an EMBL/GenBank/DDBJ whole genome shotgun (WGS) entry which is preliminary data.</text>
</comment>
<dbReference type="EMBL" id="MDYX01000024">
    <property type="protein sequence ID" value="KAF9629106.1"/>
    <property type="molecule type" value="Genomic_DNA"/>
</dbReference>
<feature type="compositionally biased region" description="Basic and acidic residues" evidence="5">
    <location>
        <begin position="586"/>
        <end position="597"/>
    </location>
</feature>
<evidence type="ECO:0000313" key="10">
    <source>
        <dbReference type="Proteomes" id="UP000627934"/>
    </source>
</evidence>
<evidence type="ECO:0000256" key="3">
    <source>
        <dbReference type="ARBA" id="ARBA00022989"/>
    </source>
</evidence>
<dbReference type="PANTHER" id="PTHR15549:SF6">
    <property type="entry name" value="MID2 DOMAIN-CONTAINING PROTEIN"/>
    <property type="match status" value="1"/>
</dbReference>
<evidence type="ECO:0000313" key="9">
    <source>
        <dbReference type="EMBL" id="KAF9629106.1"/>
    </source>
</evidence>
<sequence length="610" mass="65644">MARTSKPRGLLVLFSLAFFVLGVFASGRDLSTRASAPAPVVVQASQQWEGNDGPWSSFVLQVGTPSQQVRTFVSITGQETWVVLPEGCPDSAPNVNECPDLRGGLFTYNDSSTWQSTTEIWNNTGLYALATLVLMNLGIDGNGMYGFDTVGLSFNGGGGVSLNRTVVAGIATTNFYLGQFGVSPRPTNFTVENSNSSSLNDPQPSFFSQLKTNNIIPSLTYSFTAGSYARSKTKRNALGSMVFGGYDASLNGSSSISCNFADNAGRELVVAVQSITKIVDDTRTDLLPNGILAVLDSSQPNIWLPVEACRRFEEAFGISWNETSEMYMLNSTLHDSLVAENANVTFQLGNTLSGGSTVDIVFPYSAFDLTASWPLASESQPYFPLKRAANDTQYTLGRAFMQEAYLIADYEENKFELSQRRWDDSAEQNLVPIRPPSSNNETTSSTEQSESSSNSSLSIGAIVGIVVGAVAVSVVLTIAIFVQYRRRYRRDNAGDRAEKPSELDIQSSAKGGATVQGAELATEGAEVSELEPAKTYGAELHGDQEHCVEIDGLQKVAEADSSQTIAEMDGLQTVAELDGVQRLAEMDGEGRRPEVHELPGNTAHPSAEGR</sequence>
<dbReference type="SUPFAM" id="SSF50630">
    <property type="entry name" value="Acid proteases"/>
    <property type="match status" value="1"/>
</dbReference>
<feature type="chain" id="PRO_5034551550" description="Peptidase A1 domain-containing protein" evidence="7">
    <location>
        <begin position="26"/>
        <end position="610"/>
    </location>
</feature>